<dbReference type="Proteomes" id="UP000516314">
    <property type="component" value="Chromosome 1"/>
</dbReference>
<dbReference type="CDD" id="cd09612">
    <property type="entry name" value="Jacalin"/>
    <property type="match status" value="1"/>
</dbReference>
<dbReference type="InterPro" id="IPR036404">
    <property type="entry name" value="Jacalin-like_lectin_dom_sf"/>
</dbReference>
<evidence type="ECO:0000313" key="6">
    <source>
        <dbReference type="Proteomes" id="UP000516314"/>
    </source>
</evidence>
<name>A0A7G2E3B3_ARATH</name>
<evidence type="ECO:0000259" key="4">
    <source>
        <dbReference type="PROSITE" id="PS51752"/>
    </source>
</evidence>
<evidence type="ECO:0000256" key="2">
    <source>
        <dbReference type="ARBA" id="ARBA00022734"/>
    </source>
</evidence>
<dbReference type="Pfam" id="PF01419">
    <property type="entry name" value="Jacalin"/>
    <property type="match status" value="2"/>
</dbReference>
<keyword evidence="3" id="KW-0677">Repeat</keyword>
<protein>
    <submittedName>
        <fullName evidence="5">(thale cress) hypothetical protein</fullName>
    </submittedName>
</protein>
<feature type="domain" description="Jacalin-type lectin" evidence="4">
    <location>
        <begin position="116"/>
        <end position="260"/>
    </location>
</feature>
<dbReference type="AlphaFoldDB" id="A0A7G2E3B3"/>
<organism evidence="5 6">
    <name type="scientific">Arabidopsis thaliana</name>
    <name type="common">Mouse-ear cress</name>
    <dbReference type="NCBI Taxonomy" id="3702"/>
    <lineage>
        <taxon>Eukaryota</taxon>
        <taxon>Viridiplantae</taxon>
        <taxon>Streptophyta</taxon>
        <taxon>Embryophyta</taxon>
        <taxon>Tracheophyta</taxon>
        <taxon>Spermatophyta</taxon>
        <taxon>Magnoliopsida</taxon>
        <taxon>eudicotyledons</taxon>
        <taxon>Gunneridae</taxon>
        <taxon>Pentapetalae</taxon>
        <taxon>rosids</taxon>
        <taxon>malvids</taxon>
        <taxon>Brassicales</taxon>
        <taxon>Brassicaceae</taxon>
        <taxon>Camelineae</taxon>
        <taxon>Arabidopsis</taxon>
    </lineage>
</organism>
<feature type="domain" description="Jacalin-type lectin" evidence="4">
    <location>
        <begin position="2"/>
        <end position="115"/>
    </location>
</feature>
<dbReference type="Gene3D" id="2.100.10.30">
    <property type="entry name" value="Jacalin-like lectin domain"/>
    <property type="match status" value="2"/>
</dbReference>
<dbReference type="EMBL" id="LR881466">
    <property type="protein sequence ID" value="CAD5315289.1"/>
    <property type="molecule type" value="Genomic_DNA"/>
</dbReference>
<evidence type="ECO:0000313" key="5">
    <source>
        <dbReference type="EMBL" id="CAD5315289.1"/>
    </source>
</evidence>
<keyword evidence="2" id="KW-0430">Lectin</keyword>
<evidence type="ECO:0000256" key="3">
    <source>
        <dbReference type="ARBA" id="ARBA00022737"/>
    </source>
</evidence>
<comment type="similarity">
    <text evidence="1">Belongs to the jacalin lectin family.</text>
</comment>
<dbReference type="PANTHER" id="PTHR47293">
    <property type="entry name" value="JACALIN-RELATED LECTIN 3"/>
    <property type="match status" value="1"/>
</dbReference>
<dbReference type="InterPro" id="IPR001229">
    <property type="entry name" value="Jacalin-like_lectin_dom"/>
</dbReference>
<dbReference type="FunFam" id="2.100.10.30:FF:000001">
    <property type="entry name" value="Jacalin-related lectin 33"/>
    <property type="match status" value="1"/>
</dbReference>
<proteinExistence type="inferred from homology"/>
<dbReference type="InterPro" id="IPR033734">
    <property type="entry name" value="Jacalin-like_lectin_dom_plant"/>
</dbReference>
<dbReference type="PROSITE" id="PS51752">
    <property type="entry name" value="JACALIN_LECTIN"/>
    <property type="match status" value="2"/>
</dbReference>
<dbReference type="GO" id="GO:0030246">
    <property type="term" value="F:carbohydrate binding"/>
    <property type="evidence" value="ECO:0007669"/>
    <property type="project" value="UniProtKB-KW"/>
</dbReference>
<dbReference type="SUPFAM" id="SSF51101">
    <property type="entry name" value="Mannose-binding lectins"/>
    <property type="match status" value="2"/>
</dbReference>
<evidence type="ECO:0000256" key="1">
    <source>
        <dbReference type="ARBA" id="ARBA00006568"/>
    </source>
</evidence>
<reference evidence="5 6" key="1">
    <citation type="submission" date="2020-09" db="EMBL/GenBank/DDBJ databases">
        <authorList>
            <person name="Ashkenazy H."/>
        </authorList>
    </citation>
    <scope>NUCLEOTIDE SEQUENCE [LARGE SCALE GENOMIC DNA]</scope>
    <source>
        <strain evidence="6">cv. Cdm-0</strain>
    </source>
</reference>
<gene>
    <name evidence="5" type="ORF">AT9943_LOCUS3667</name>
</gene>
<sequence length="264" mass="29605">MAQKIEAIGGKGGKRWDDGANHDNVAKVYIRGDHEGIQYIKFDYVKDGQSFNGSVHGVSADGFTQTYVSIHIFILFEIDHLQYEQIVSVEGYYDWKTGVMQALQFKTNLKTSEFIGYQRELQGGITGGEYWDDGPNFDGVRKVYVTFTETHIRSMNIDYDQDGQVVTRYHGMKNGDTQEFAVDFPNEYMTSVEGTYDHISEGNYLVLTSLTFKTSKGRISQTFGLVIGTKFVLETKGNVISGFHGRDGGSFDAIGVYFSPMISS</sequence>
<dbReference type="PANTHER" id="PTHR47293:SF66">
    <property type="entry name" value="JACALIN-RELATED LECTIN 11-RELATED"/>
    <property type="match status" value="1"/>
</dbReference>
<accession>A0A7G2E3B3</accession>
<dbReference type="SMART" id="SM00915">
    <property type="entry name" value="Jacalin"/>
    <property type="match status" value="2"/>
</dbReference>